<feature type="domain" description="FAD dependent oxidoreductase" evidence="2">
    <location>
        <begin position="33"/>
        <end position="390"/>
    </location>
</feature>
<organism evidence="3 4">
    <name type="scientific">Alcaligenes endophyticus</name>
    <dbReference type="NCBI Taxonomy" id="1929088"/>
    <lineage>
        <taxon>Bacteria</taxon>
        <taxon>Pseudomonadati</taxon>
        <taxon>Pseudomonadota</taxon>
        <taxon>Betaproteobacteria</taxon>
        <taxon>Burkholderiales</taxon>
        <taxon>Alcaligenaceae</taxon>
        <taxon>Alcaligenes</taxon>
    </lineage>
</organism>
<dbReference type="RefSeq" id="WP_266122316.1">
    <property type="nucleotide sequence ID" value="NZ_JAJHNU010000001.1"/>
</dbReference>
<proteinExistence type="predicted"/>
<evidence type="ECO:0000259" key="2">
    <source>
        <dbReference type="Pfam" id="PF01266"/>
    </source>
</evidence>
<evidence type="ECO:0000313" key="3">
    <source>
        <dbReference type="EMBL" id="MDN4120367.1"/>
    </source>
</evidence>
<dbReference type="PANTHER" id="PTHR13847">
    <property type="entry name" value="SARCOSINE DEHYDROGENASE-RELATED"/>
    <property type="match status" value="1"/>
</dbReference>
<dbReference type="Gene3D" id="3.30.9.10">
    <property type="entry name" value="D-Amino Acid Oxidase, subunit A, domain 2"/>
    <property type="match status" value="1"/>
</dbReference>
<evidence type="ECO:0000256" key="1">
    <source>
        <dbReference type="ARBA" id="ARBA00023002"/>
    </source>
</evidence>
<reference evidence="3" key="1">
    <citation type="submission" date="2021-11" db="EMBL/GenBank/DDBJ databases">
        <title>Draft genome sequence of Alcaligenes endophyticus type strain CCUG 75668T.</title>
        <authorList>
            <person name="Salva-Serra F."/>
            <person name="Duran R.E."/>
            <person name="Seeger M."/>
            <person name="Moore E.R.B."/>
            <person name="Jaen-Luchoro D."/>
        </authorList>
    </citation>
    <scope>NUCLEOTIDE SEQUENCE</scope>
    <source>
        <strain evidence="3">CCUG 75668</strain>
    </source>
</reference>
<sequence length="434" mass="46578">MQPIMPPASHGLWGATASPAPKTQALKQNITVDIAVIGAGFTGLSTALHLVSCADPAVAVLEASDIGFGASGRNAGMVNAGAWLEPDELPKRLGQDYGNRLLTLLGEGPDLVYDLIRRYGIECDAAQNGNLHCAVGAKGLASITERARQWRSHGVDVELLSAQRTAQLVGSEAYTGALLDPRTGTIQPLSYVRGLAAAAQSKGASIFTQTAVVNAKYENQLWSLSTSTGHVVKARQVVVATNTTQGPGPDAWPELQRDLLRLPYFNVATEPLSASSLERILPQGRGAWDTKTIMSSYRLDASGRLVYGSVGALGPSERYAHVEWVRRSITRLFPELRGVQIQYQWHGWIDTTANNLPHLHELAPNAWALSGYNGRGIAPGTILGRDLAKMLLGILKPQEMPLPVTGITPIGFKSLRETYYKKGAVIGHALSNRL</sequence>
<dbReference type="Gene3D" id="3.50.50.60">
    <property type="entry name" value="FAD/NAD(P)-binding domain"/>
    <property type="match status" value="1"/>
</dbReference>
<keyword evidence="1" id="KW-0560">Oxidoreductase</keyword>
<name>A0ABT8EGI2_9BURK</name>
<evidence type="ECO:0000313" key="4">
    <source>
        <dbReference type="Proteomes" id="UP001168613"/>
    </source>
</evidence>
<dbReference type="Pfam" id="PF01266">
    <property type="entry name" value="DAO"/>
    <property type="match status" value="1"/>
</dbReference>
<protein>
    <submittedName>
        <fullName evidence="3">FAD-binding oxidoreductase</fullName>
    </submittedName>
</protein>
<keyword evidence="4" id="KW-1185">Reference proteome</keyword>
<dbReference type="PANTHER" id="PTHR13847:SF281">
    <property type="entry name" value="FAD DEPENDENT OXIDOREDUCTASE DOMAIN-CONTAINING PROTEIN"/>
    <property type="match status" value="1"/>
</dbReference>
<dbReference type="InterPro" id="IPR006076">
    <property type="entry name" value="FAD-dep_OxRdtase"/>
</dbReference>
<dbReference type="SUPFAM" id="SSF51905">
    <property type="entry name" value="FAD/NAD(P)-binding domain"/>
    <property type="match status" value="1"/>
</dbReference>
<comment type="caution">
    <text evidence="3">The sequence shown here is derived from an EMBL/GenBank/DDBJ whole genome shotgun (WGS) entry which is preliminary data.</text>
</comment>
<gene>
    <name evidence="3" type="ORF">LMS43_03580</name>
</gene>
<dbReference type="InterPro" id="IPR036188">
    <property type="entry name" value="FAD/NAD-bd_sf"/>
</dbReference>
<accession>A0ABT8EGI2</accession>
<dbReference type="EMBL" id="JAJHNU010000001">
    <property type="protein sequence ID" value="MDN4120367.1"/>
    <property type="molecule type" value="Genomic_DNA"/>
</dbReference>
<dbReference type="Proteomes" id="UP001168613">
    <property type="component" value="Unassembled WGS sequence"/>
</dbReference>